<feature type="transmembrane region" description="Helical" evidence="7">
    <location>
        <begin position="264"/>
        <end position="287"/>
    </location>
</feature>
<dbReference type="GO" id="GO:0022857">
    <property type="term" value="F:transmembrane transporter activity"/>
    <property type="evidence" value="ECO:0007669"/>
    <property type="project" value="TreeGrafter"/>
</dbReference>
<evidence type="ECO:0000259" key="8">
    <source>
        <dbReference type="Pfam" id="PF02687"/>
    </source>
</evidence>
<comment type="subcellular location">
    <subcellularLocation>
        <location evidence="1">Cell membrane</location>
        <topology evidence="1">Multi-pass membrane protein</topology>
    </subcellularLocation>
</comment>
<reference evidence="9 10" key="1">
    <citation type="submission" date="2018-03" db="EMBL/GenBank/DDBJ databases">
        <title>Draft Genome Sequences of the Obligatory Marine Myxobacteria Enhygromyxa salina SWB005.</title>
        <authorList>
            <person name="Poehlein A."/>
            <person name="Moghaddam J.A."/>
            <person name="Harms H."/>
            <person name="Alanjari M."/>
            <person name="Koenig G.M."/>
            <person name="Daniel R."/>
            <person name="Schaeberle T.F."/>
        </authorList>
    </citation>
    <scope>NUCLEOTIDE SEQUENCE [LARGE SCALE GENOMIC DNA]</scope>
    <source>
        <strain evidence="9 10">SWB005</strain>
    </source>
</reference>
<dbReference type="EMBL" id="PVNK01000046">
    <property type="protein sequence ID" value="PRQ04320.1"/>
    <property type="molecule type" value="Genomic_DNA"/>
</dbReference>
<evidence type="ECO:0000256" key="2">
    <source>
        <dbReference type="ARBA" id="ARBA00022475"/>
    </source>
</evidence>
<keyword evidence="4 7" id="KW-1133">Transmembrane helix</keyword>
<dbReference type="AlphaFoldDB" id="A0A2S9YGU1"/>
<dbReference type="InterPro" id="IPR050250">
    <property type="entry name" value="Macrolide_Exporter_MacB"/>
</dbReference>
<evidence type="ECO:0000256" key="6">
    <source>
        <dbReference type="ARBA" id="ARBA00038076"/>
    </source>
</evidence>
<keyword evidence="10" id="KW-1185">Reference proteome</keyword>
<accession>A0A2S9YGU1</accession>
<feature type="transmembrane region" description="Helical" evidence="7">
    <location>
        <begin position="370"/>
        <end position="390"/>
    </location>
</feature>
<feature type="transmembrane region" description="Helical" evidence="7">
    <location>
        <begin position="307"/>
        <end position="331"/>
    </location>
</feature>
<dbReference type="GO" id="GO:0005886">
    <property type="term" value="C:plasma membrane"/>
    <property type="evidence" value="ECO:0007669"/>
    <property type="project" value="UniProtKB-SubCell"/>
</dbReference>
<comment type="caution">
    <text evidence="9">The sequence shown here is derived from an EMBL/GenBank/DDBJ whole genome shotgun (WGS) entry which is preliminary data.</text>
</comment>
<evidence type="ECO:0000256" key="7">
    <source>
        <dbReference type="SAM" id="Phobius"/>
    </source>
</evidence>
<comment type="similarity">
    <text evidence="6">Belongs to the ABC-4 integral membrane protein family.</text>
</comment>
<feature type="transmembrane region" description="Helical" evidence="7">
    <location>
        <begin position="20"/>
        <end position="43"/>
    </location>
</feature>
<sequence length="403" mass="43135">MDDLKLAWRNVWRNTRRSVVTMSATGLALFVMIVYTGLVAGYVDGLQANILDLEVGDAQVFADSYREKPSLYTTIEDPSEWSAKLEDAGYQVSSRLLATGLGASEDNSSGVQLIGIDVLADADVSSISQQTKAGAWIEPDDEGVVIGWRLAETLGLEVGGELVVLSQGADGSMANDVYPIRGVLKGISDGVDRSGVFMTAAEFRELMVLPEGVHQMILRIPPGAELEAATALAQSYAPEGVEVSSWKTIKPMLSSMLESSRASMAVMAVIVYIAVGILILNAMLMAVFERIRELGVLKAIGFTPLKVLKLIFIETGIQTTVAVAAGVLLAIPANHYMTTTGIDMSSMGNVSIMGMAWDPVWRSSVTLETYTGPLTSLVVIVALAVLYPALRAAFIRPLDAIRD</sequence>
<keyword evidence="9" id="KW-0449">Lipoprotein</keyword>
<dbReference type="InterPro" id="IPR003838">
    <property type="entry name" value="ABC3_permease_C"/>
</dbReference>
<dbReference type="RefSeq" id="WP_106390323.1">
    <property type="nucleotide sequence ID" value="NZ_PVNK01000046.1"/>
</dbReference>
<gene>
    <name evidence="9" type="ORF">ENSA5_08860</name>
</gene>
<keyword evidence="2" id="KW-1003">Cell membrane</keyword>
<protein>
    <submittedName>
        <fullName evidence="9">Outer membrane-specific lipoprotein transporter subunit LolE</fullName>
    </submittedName>
</protein>
<name>A0A2S9YGU1_9BACT</name>
<evidence type="ECO:0000313" key="9">
    <source>
        <dbReference type="EMBL" id="PRQ04320.1"/>
    </source>
</evidence>
<dbReference type="OrthoDB" id="9809768at2"/>
<evidence type="ECO:0000256" key="3">
    <source>
        <dbReference type="ARBA" id="ARBA00022692"/>
    </source>
</evidence>
<proteinExistence type="inferred from homology"/>
<organism evidence="9 10">
    <name type="scientific">Enhygromyxa salina</name>
    <dbReference type="NCBI Taxonomy" id="215803"/>
    <lineage>
        <taxon>Bacteria</taxon>
        <taxon>Pseudomonadati</taxon>
        <taxon>Myxococcota</taxon>
        <taxon>Polyangia</taxon>
        <taxon>Nannocystales</taxon>
        <taxon>Nannocystaceae</taxon>
        <taxon>Enhygromyxa</taxon>
    </lineage>
</organism>
<evidence type="ECO:0000313" key="10">
    <source>
        <dbReference type="Proteomes" id="UP000237968"/>
    </source>
</evidence>
<evidence type="ECO:0000256" key="1">
    <source>
        <dbReference type="ARBA" id="ARBA00004651"/>
    </source>
</evidence>
<dbReference type="PANTHER" id="PTHR30572:SF4">
    <property type="entry name" value="ABC TRANSPORTER PERMEASE YTRF"/>
    <property type="match status" value="1"/>
</dbReference>
<dbReference type="Pfam" id="PF02687">
    <property type="entry name" value="FtsX"/>
    <property type="match status" value="1"/>
</dbReference>
<dbReference type="PANTHER" id="PTHR30572">
    <property type="entry name" value="MEMBRANE COMPONENT OF TRANSPORTER-RELATED"/>
    <property type="match status" value="1"/>
</dbReference>
<evidence type="ECO:0000256" key="5">
    <source>
        <dbReference type="ARBA" id="ARBA00023136"/>
    </source>
</evidence>
<dbReference type="Proteomes" id="UP000237968">
    <property type="component" value="Unassembled WGS sequence"/>
</dbReference>
<evidence type="ECO:0000256" key="4">
    <source>
        <dbReference type="ARBA" id="ARBA00022989"/>
    </source>
</evidence>
<keyword evidence="3 7" id="KW-0812">Transmembrane</keyword>
<feature type="domain" description="ABC3 transporter permease C-terminal" evidence="8">
    <location>
        <begin position="266"/>
        <end position="395"/>
    </location>
</feature>
<keyword evidence="5 7" id="KW-0472">Membrane</keyword>